<feature type="transmembrane region" description="Helical" evidence="6">
    <location>
        <begin position="282"/>
        <end position="300"/>
    </location>
</feature>
<evidence type="ECO:0000313" key="8">
    <source>
        <dbReference type="EMBL" id="PAJ70062.1"/>
    </source>
</evidence>
<feature type="transmembrane region" description="Helical" evidence="6">
    <location>
        <begin position="56"/>
        <end position="77"/>
    </location>
</feature>
<keyword evidence="3 6" id="KW-0812">Transmembrane</keyword>
<dbReference type="PANTHER" id="PTHR34697:SF2">
    <property type="entry name" value="PHOSPHATIDYLGLYCEROL LYSYLTRANSFERASE"/>
    <property type="match status" value="1"/>
</dbReference>
<dbReference type="GO" id="GO:0055091">
    <property type="term" value="P:phospholipid homeostasis"/>
    <property type="evidence" value="ECO:0007669"/>
    <property type="project" value="TreeGrafter"/>
</dbReference>
<accession>A0A269PDN1</accession>
<feature type="transmembrane region" description="Helical" evidence="6">
    <location>
        <begin position="367"/>
        <end position="390"/>
    </location>
</feature>
<evidence type="ECO:0000256" key="2">
    <source>
        <dbReference type="ARBA" id="ARBA00022475"/>
    </source>
</evidence>
<dbReference type="PANTHER" id="PTHR34697">
    <property type="entry name" value="PHOSPHATIDYLGLYCEROL LYSYLTRANSFERASE"/>
    <property type="match status" value="1"/>
</dbReference>
<dbReference type="EMBL" id="NQMQ01000011">
    <property type="protein sequence ID" value="PAJ70062.1"/>
    <property type="molecule type" value="Genomic_DNA"/>
</dbReference>
<protein>
    <recommendedName>
        <fullName evidence="7">Phosphatidylglycerol lysyltransferase C-terminal domain-containing protein</fullName>
    </recommendedName>
</protein>
<dbReference type="GO" id="GO:0016755">
    <property type="term" value="F:aminoacyltransferase activity"/>
    <property type="evidence" value="ECO:0007669"/>
    <property type="project" value="TreeGrafter"/>
</dbReference>
<evidence type="ECO:0000256" key="3">
    <source>
        <dbReference type="ARBA" id="ARBA00022692"/>
    </source>
</evidence>
<dbReference type="InterPro" id="IPR035952">
    <property type="entry name" value="Rhomboid-like_sf"/>
</dbReference>
<dbReference type="InterPro" id="IPR051211">
    <property type="entry name" value="PG_lysyltransferase"/>
</dbReference>
<evidence type="ECO:0000313" key="9">
    <source>
        <dbReference type="Proteomes" id="UP000215771"/>
    </source>
</evidence>
<evidence type="ECO:0000256" key="5">
    <source>
        <dbReference type="ARBA" id="ARBA00023136"/>
    </source>
</evidence>
<feature type="transmembrane region" description="Helical" evidence="6">
    <location>
        <begin position="156"/>
        <end position="172"/>
    </location>
</feature>
<feature type="transmembrane region" description="Helical" evidence="6">
    <location>
        <begin position="307"/>
        <end position="326"/>
    </location>
</feature>
<dbReference type="SUPFAM" id="SSF144091">
    <property type="entry name" value="Rhomboid-like"/>
    <property type="match status" value="1"/>
</dbReference>
<dbReference type="AlphaFoldDB" id="A0A269PDN1"/>
<evidence type="ECO:0000256" key="1">
    <source>
        <dbReference type="ARBA" id="ARBA00004651"/>
    </source>
</evidence>
<evidence type="ECO:0000259" key="7">
    <source>
        <dbReference type="Pfam" id="PF09924"/>
    </source>
</evidence>
<feature type="domain" description="Phosphatidylglycerol lysyltransferase C-terminal" evidence="7">
    <location>
        <begin position="472"/>
        <end position="768"/>
    </location>
</feature>
<organism evidence="8 9">
    <name type="scientific">Corynebacterium hadale</name>
    <dbReference type="NCBI Taxonomy" id="2026255"/>
    <lineage>
        <taxon>Bacteria</taxon>
        <taxon>Bacillati</taxon>
        <taxon>Actinomycetota</taxon>
        <taxon>Actinomycetes</taxon>
        <taxon>Mycobacteriales</taxon>
        <taxon>Corynebacteriaceae</taxon>
        <taxon>Corynebacterium</taxon>
    </lineage>
</organism>
<evidence type="ECO:0000256" key="6">
    <source>
        <dbReference type="SAM" id="Phobius"/>
    </source>
</evidence>
<name>A0A269PDN1_9CORY</name>
<dbReference type="GO" id="GO:0005886">
    <property type="term" value="C:plasma membrane"/>
    <property type="evidence" value="ECO:0007669"/>
    <property type="project" value="UniProtKB-SubCell"/>
</dbReference>
<gene>
    <name evidence="8" type="ORF">CIG21_06445</name>
</gene>
<keyword evidence="4 6" id="KW-1133">Transmembrane helix</keyword>
<keyword evidence="2" id="KW-1003">Cell membrane</keyword>
<dbReference type="Proteomes" id="UP000215771">
    <property type="component" value="Unassembled WGS sequence"/>
</dbReference>
<keyword evidence="5 6" id="KW-0472">Membrane</keyword>
<dbReference type="Pfam" id="PF09924">
    <property type="entry name" value="LPG_synthase_C"/>
    <property type="match status" value="1"/>
</dbReference>
<reference evidence="8 9" key="1">
    <citation type="submission" date="2017-08" db="EMBL/GenBank/DDBJ databases">
        <authorList>
            <person name="de Groot N.N."/>
        </authorList>
    </citation>
    <scope>NUCLEOTIDE SEQUENCE [LARGE SCALE GENOMIC DNA]</scope>
    <source>
        <strain evidence="8 9">NBT06-6</strain>
    </source>
</reference>
<proteinExistence type="predicted"/>
<comment type="subcellular location">
    <subcellularLocation>
        <location evidence="1">Cell membrane</location>
        <topology evidence="1">Multi-pass membrane protein</topology>
    </subcellularLocation>
</comment>
<feature type="transmembrane region" description="Helical" evidence="6">
    <location>
        <begin position="332"/>
        <end position="355"/>
    </location>
</feature>
<sequence length="815" mass="87819">MKHFLSKSLRTIPVTLSLVCAAWVAYLACAWADEAPQSVFGLRLPVDPALWHWATAGLTASNLPGLILVTVAALLFAVPAEVRLGPARFAVVATASEFVALPIGFILGSAVERAGFNLWGPDLVNETFLSPVAWIFGPAAFATAFMGVLWRRRLRLVVLAVIATLVLYGGALSAVVAFAAVVVGIVAGALVTGTGAANVAMLRRMSLRESRVLVAALFLSVAIGPVVTAINPAAQGPFAGVSKLMWETTVAGHLVTQRCADAASAACAEAMAVNSQHGLGSLLMNTLPIVLSAVLALGLVHGRKLAWWAAVLVSAGSIAVICWQTIGGGADSATAVNTVLVIFPWLATVAVFIVTRRRFAVASNCRRGAAIVGVAWLATATLWTVGAWVLRDGFLGAPSIHALLAELPNRYLPAVVAVLAPTHAFPVSSAAWFLYEWVGIIFWITALCALFKVLSSPPSEALAQDRERAREILLHGSGDHLAWMGLWEGNRYFFYETDAGDGEGVVAYRVSYNVAVTVGSPVHRGTMTQEAVAKAFEEFATNQGWRVAWYSVPGTFARPDFRRIHVAEESMLTTENIEFKGKKFQNIRTARNRAEKEGVRAVWTSWAESPLEMRERIVALSEQWVADKALPEMGFTLGGLDELRDPDTKLLLAVSDDGTLHAVTSWLPVYEDGALVGYTLDFMRRDADGFRPAIEFLLAESARIAAEQGLGWVSLSGAPLARTDAPESLVEKILDKAGATIEPLYGFRSLAASKHKFHPTHQGWYLLYEDEMSLANISLAVINCYLPDMKRSDMVAVAKEFLERSNLVQGESIKE</sequence>
<feature type="transmembrane region" description="Helical" evidence="6">
    <location>
        <begin position="131"/>
        <end position="149"/>
    </location>
</feature>
<feature type="transmembrane region" description="Helical" evidence="6">
    <location>
        <begin position="178"/>
        <end position="200"/>
    </location>
</feature>
<dbReference type="InterPro" id="IPR024320">
    <property type="entry name" value="LPG_synthase_C"/>
</dbReference>
<feature type="transmembrane region" description="Helical" evidence="6">
    <location>
        <begin position="89"/>
        <end position="111"/>
    </location>
</feature>
<comment type="caution">
    <text evidence="8">The sequence shown here is derived from an EMBL/GenBank/DDBJ whole genome shotgun (WGS) entry which is preliminary data.</text>
</comment>
<feature type="transmembrane region" description="Helical" evidence="6">
    <location>
        <begin position="212"/>
        <end position="234"/>
    </location>
</feature>
<evidence type="ECO:0000256" key="4">
    <source>
        <dbReference type="ARBA" id="ARBA00022989"/>
    </source>
</evidence>